<dbReference type="eggNOG" id="ENOG502ZGBG">
    <property type="taxonomic scope" value="Bacteria"/>
</dbReference>
<accession>F4GLS9</accession>
<reference evidence="1 2" key="2">
    <citation type="journal article" date="2012" name="Stand. Genomic Sci.">
        <title>Complete genome sequence of the termite hindgut bacterium Spirochaeta coccoides type strain (SPN1(T)), reclassification in the genus Sphaerochaeta as Sphaerochaeta coccoides comb. nov. and emendations of the family Spirochaetaceae and the genus Sphaerochaeta.</title>
        <authorList>
            <person name="Abt B."/>
            <person name="Han C."/>
            <person name="Scheuner C."/>
            <person name="Lu M."/>
            <person name="Lapidus A."/>
            <person name="Nolan M."/>
            <person name="Lucas S."/>
            <person name="Hammon N."/>
            <person name="Deshpande S."/>
            <person name="Cheng J.F."/>
            <person name="Tapia R."/>
            <person name="Goodwin L.A."/>
            <person name="Pitluck S."/>
            <person name="Liolios K."/>
            <person name="Pagani I."/>
            <person name="Ivanova N."/>
            <person name="Mavromatis K."/>
            <person name="Mikhailova N."/>
            <person name="Huntemann M."/>
            <person name="Pati A."/>
            <person name="Chen A."/>
            <person name="Palaniappan K."/>
            <person name="Land M."/>
            <person name="Hauser L."/>
            <person name="Brambilla E.M."/>
            <person name="Rohde M."/>
            <person name="Spring S."/>
            <person name="Gronow S."/>
            <person name="Goker M."/>
            <person name="Woyke T."/>
            <person name="Bristow J."/>
            <person name="Eisen J.A."/>
            <person name="Markowitz V."/>
            <person name="Hugenholtz P."/>
            <person name="Kyrpides N.C."/>
            <person name="Klenk H.P."/>
            <person name="Detter J.C."/>
        </authorList>
    </citation>
    <scope>NUCLEOTIDE SEQUENCE [LARGE SCALE GENOMIC DNA]</scope>
    <source>
        <strain evidence="2">ATCC BAA-1237 / DSM 17374 / SPN1</strain>
    </source>
</reference>
<name>F4GLS9_PARC1</name>
<dbReference type="InterPro" id="IPR042278">
    <property type="entry name" value="Mfa-like_1_N"/>
</dbReference>
<dbReference type="EMBL" id="CP002659">
    <property type="protein sequence ID" value="AEC02473.1"/>
    <property type="molecule type" value="Genomic_DNA"/>
</dbReference>
<dbReference type="InterPro" id="IPR026906">
    <property type="entry name" value="LRR_5"/>
</dbReference>
<dbReference type="InterPro" id="IPR025049">
    <property type="entry name" value="Mfa-like_1"/>
</dbReference>
<organism evidence="1 2">
    <name type="scientific">Parasphaerochaeta coccoides (strain ATCC BAA-1237 / DSM 17374 / SPN1)</name>
    <name type="common">Sphaerochaeta coccoides</name>
    <dbReference type="NCBI Taxonomy" id="760011"/>
    <lineage>
        <taxon>Bacteria</taxon>
        <taxon>Pseudomonadati</taxon>
        <taxon>Spirochaetota</taxon>
        <taxon>Spirochaetia</taxon>
        <taxon>Spirochaetales</taxon>
        <taxon>Sphaerochaetaceae</taxon>
        <taxon>Parasphaerochaeta</taxon>
    </lineage>
</organism>
<dbReference type="OrthoDB" id="1050603at2"/>
<dbReference type="InterPro" id="IPR032675">
    <property type="entry name" value="LRR_dom_sf"/>
</dbReference>
<gene>
    <name evidence="1" type="ordered locus">Spico_1264</name>
</gene>
<dbReference type="KEGG" id="scc:Spico_1264"/>
<dbReference type="Gene3D" id="2.60.40.2620">
    <property type="entry name" value="Fimbrillin-like"/>
    <property type="match status" value="1"/>
</dbReference>
<dbReference type="Proteomes" id="UP000007939">
    <property type="component" value="Chromosome"/>
</dbReference>
<protein>
    <submittedName>
        <fullName evidence="1">Uncharacterized protein</fullName>
    </submittedName>
</protein>
<dbReference type="CDD" id="cd13120">
    <property type="entry name" value="BF2867_like_N"/>
    <property type="match status" value="1"/>
</dbReference>
<keyword evidence="2" id="KW-1185">Reference proteome</keyword>
<dbReference type="RefSeq" id="WP_013739868.1">
    <property type="nucleotide sequence ID" value="NC_015436.1"/>
</dbReference>
<dbReference type="Gene3D" id="3.80.10.10">
    <property type="entry name" value="Ribonuclease Inhibitor"/>
    <property type="match status" value="1"/>
</dbReference>
<evidence type="ECO:0000313" key="2">
    <source>
        <dbReference type="Proteomes" id="UP000007939"/>
    </source>
</evidence>
<sequence>MSLYKKHNEKKNIIITSLLVFLFLVLLFLVQGCDFGVITEIPDGKGEISIMAAVGNPSDDNATRVITDQDWNSTFEHGDSIGIYMYYSGTDTVYESNVKYTYDTSSAEPRWMADSLRYYPTWNDPNGSSLDFFAYHPYDSTAPSVPKGTELLVIPAAVSVKTDQRDDPDFTQSDFMTARHLNAPIGTRVNLVFTHSFSLLELRLDATGYGRDREAIEISIDELFTDTIVNVRTGGNTTQGGTPKKIMFHSSYLGSDATATDIEYIARALVPEQSTATLTSFIMKYDGYHYEGDITGISTITTGGSRVMQLTGALPLSSLTTPPSPITDKNISYELTFPPSYGIDPDTHNLFSFTVVSKTGNPASLDIQQHILFHAGTPGQSYRIPVWKIADSVFTGTASNYIEIPHAIRILGTSSFASSSALDTVVFGDAENGSDIETIGNQAFSASSNLKKIELFPRMTKTYDKDSETTGKTITADIPNLGDNVFTGITEPIDIYISENAAVRAAYDAALRAPGATSQGWHATTVSGSLITDDHVSVTGLSGSGTVRIWAELKHTES</sequence>
<dbReference type="HOGENOM" id="CLU_488246_0_0_12"/>
<evidence type="ECO:0000313" key="1">
    <source>
        <dbReference type="EMBL" id="AEC02473.1"/>
    </source>
</evidence>
<dbReference type="PROSITE" id="PS51257">
    <property type="entry name" value="PROKAR_LIPOPROTEIN"/>
    <property type="match status" value="1"/>
</dbReference>
<dbReference type="AlphaFoldDB" id="F4GLS9"/>
<dbReference type="Pfam" id="PF13306">
    <property type="entry name" value="LRR_5"/>
    <property type="match status" value="1"/>
</dbReference>
<reference evidence="2" key="1">
    <citation type="submission" date="2011-04" db="EMBL/GenBank/DDBJ databases">
        <title>The complete genome of Spirochaeta coccoides DSM 17374.</title>
        <authorList>
            <person name="Lucas S."/>
            <person name="Copeland A."/>
            <person name="Lapidus A."/>
            <person name="Bruce D."/>
            <person name="Goodwin L."/>
            <person name="Pitluck S."/>
            <person name="Peters L."/>
            <person name="Kyrpides N."/>
            <person name="Mavromatis K."/>
            <person name="Pagani I."/>
            <person name="Ivanova N."/>
            <person name="Ovchinnikova G."/>
            <person name="Lu M."/>
            <person name="Detter J.C."/>
            <person name="Tapia R."/>
            <person name="Han C."/>
            <person name="Land M."/>
            <person name="Hauser L."/>
            <person name="Markowitz V."/>
            <person name="Cheng J.-F."/>
            <person name="Hugenholtz P."/>
            <person name="Woyke T."/>
            <person name="Wu D."/>
            <person name="Spring S."/>
            <person name="Schroeder M."/>
            <person name="Brambilla E."/>
            <person name="Klenk H.-P."/>
            <person name="Eisen J.A."/>
        </authorList>
    </citation>
    <scope>NUCLEOTIDE SEQUENCE [LARGE SCALE GENOMIC DNA]</scope>
    <source>
        <strain evidence="2">ATCC BAA-1237 / DSM 17374 / SPN1</strain>
    </source>
</reference>
<proteinExistence type="predicted"/>
<dbReference type="Pfam" id="PF13149">
    <property type="entry name" value="Mfa_like_1"/>
    <property type="match status" value="1"/>
</dbReference>
<dbReference type="STRING" id="760011.Spico_1264"/>